<name>A0ABY7ZUW0_9ACTN</name>
<dbReference type="InterPro" id="IPR027417">
    <property type="entry name" value="P-loop_NTPase"/>
</dbReference>
<comment type="subcellular location">
    <subcellularLocation>
        <location evidence="1">Cell membrane</location>
        <topology evidence="1">Peripheral membrane protein</topology>
    </subcellularLocation>
</comment>
<dbReference type="EMBL" id="CP118615">
    <property type="protein sequence ID" value="WDZ86653.1"/>
    <property type="molecule type" value="Genomic_DNA"/>
</dbReference>
<evidence type="ECO:0000256" key="5">
    <source>
        <dbReference type="ARBA" id="ARBA00022840"/>
    </source>
</evidence>
<dbReference type="SMART" id="SM00382">
    <property type="entry name" value="AAA"/>
    <property type="match status" value="1"/>
</dbReference>
<dbReference type="Gene3D" id="3.40.50.300">
    <property type="entry name" value="P-loop containing nucleotide triphosphate hydrolases"/>
    <property type="match status" value="1"/>
</dbReference>
<dbReference type="PROSITE" id="PS00211">
    <property type="entry name" value="ABC_TRANSPORTER_1"/>
    <property type="match status" value="1"/>
</dbReference>
<sequence length="413" mass="42781">MPSRDGPAAVEVVDLVKRYPRSETNAVDGISFTVAPGETFGLFGPNGAGKSTTIGILTTRLRATGGRALVGGVDVSRDPVAARAQLAVVPQHNNLDRALTPRQNLLYHAAYHGVPRAEAEQRATTLLDRFGLTERADRRIEAYSGGMAQRLMIARAWMHEPAVLFLDEPTNALDPQTRMLIWSRIREMRDRGVSIVLTTHAMNDAANLVDRVGIVDQGRLLTLDTPQNLVRGLAGQAILDLTVTPAARDDADAVLDALRELDGVRKAERRPLPTGSAGGPGRGGGRLAAALAAGALGGGAGGLGGGGRAAALAALGGEGAARLAGLGGEGAARLAALARARANGDATTATLPGQPGGRGGRIRVRLHLATDPAALLGPALALLTARSAALNDIHIGEPSLEDVFIELTGRDPR</sequence>
<proteinExistence type="inferred from homology"/>
<evidence type="ECO:0000256" key="1">
    <source>
        <dbReference type="ARBA" id="ARBA00004202"/>
    </source>
</evidence>
<evidence type="ECO:0000256" key="2">
    <source>
        <dbReference type="ARBA" id="ARBA00005417"/>
    </source>
</evidence>
<dbReference type="PROSITE" id="PS50893">
    <property type="entry name" value="ABC_TRANSPORTER_2"/>
    <property type="match status" value="1"/>
</dbReference>
<evidence type="ECO:0000313" key="9">
    <source>
        <dbReference type="Proteomes" id="UP001219605"/>
    </source>
</evidence>
<evidence type="ECO:0000256" key="3">
    <source>
        <dbReference type="ARBA" id="ARBA00022448"/>
    </source>
</evidence>
<gene>
    <name evidence="8" type="ORF">PVK37_09785</name>
</gene>
<dbReference type="InterPro" id="IPR003593">
    <property type="entry name" value="AAA+_ATPase"/>
</dbReference>
<protein>
    <submittedName>
        <fullName evidence="8">ABC transporter ATP-binding protein</fullName>
    </submittedName>
</protein>
<dbReference type="PANTHER" id="PTHR42711:SF5">
    <property type="entry name" value="ABC TRANSPORTER ATP-BINDING PROTEIN NATA"/>
    <property type="match status" value="1"/>
</dbReference>
<keyword evidence="6" id="KW-0046">Antibiotic resistance</keyword>
<dbReference type="Proteomes" id="UP001219605">
    <property type="component" value="Chromosome"/>
</dbReference>
<comment type="similarity">
    <text evidence="2">Belongs to the ABC transporter superfamily.</text>
</comment>
<dbReference type="RefSeq" id="WP_275033501.1">
    <property type="nucleotide sequence ID" value="NZ_CP118615.1"/>
</dbReference>
<keyword evidence="3" id="KW-0813">Transport</keyword>
<evidence type="ECO:0000256" key="4">
    <source>
        <dbReference type="ARBA" id="ARBA00022741"/>
    </source>
</evidence>
<accession>A0ABY7ZUW0</accession>
<keyword evidence="9" id="KW-1185">Reference proteome</keyword>
<keyword evidence="4" id="KW-0547">Nucleotide-binding</keyword>
<reference evidence="8 9" key="1">
    <citation type="submission" date="2023-02" db="EMBL/GenBank/DDBJ databases">
        <authorList>
            <person name="Mo P."/>
        </authorList>
    </citation>
    <scope>NUCLEOTIDE SEQUENCE [LARGE SCALE GENOMIC DNA]</scope>
    <source>
        <strain evidence="8 9">HUAS 3</strain>
    </source>
</reference>
<dbReference type="SUPFAM" id="SSF52540">
    <property type="entry name" value="P-loop containing nucleoside triphosphate hydrolases"/>
    <property type="match status" value="1"/>
</dbReference>
<dbReference type="InterPro" id="IPR017871">
    <property type="entry name" value="ABC_transporter-like_CS"/>
</dbReference>
<dbReference type="GO" id="GO:0005524">
    <property type="term" value="F:ATP binding"/>
    <property type="evidence" value="ECO:0007669"/>
    <property type="project" value="UniProtKB-KW"/>
</dbReference>
<evidence type="ECO:0000259" key="7">
    <source>
        <dbReference type="PROSITE" id="PS50893"/>
    </source>
</evidence>
<dbReference type="InterPro" id="IPR050763">
    <property type="entry name" value="ABC_transporter_ATP-binding"/>
</dbReference>
<dbReference type="PANTHER" id="PTHR42711">
    <property type="entry name" value="ABC TRANSPORTER ATP-BINDING PROTEIN"/>
    <property type="match status" value="1"/>
</dbReference>
<evidence type="ECO:0000313" key="8">
    <source>
        <dbReference type="EMBL" id="WDZ86653.1"/>
    </source>
</evidence>
<organism evidence="8 9">
    <name type="scientific">Micromonospora cathayae</name>
    <dbReference type="NCBI Taxonomy" id="3028804"/>
    <lineage>
        <taxon>Bacteria</taxon>
        <taxon>Bacillati</taxon>
        <taxon>Actinomycetota</taxon>
        <taxon>Actinomycetes</taxon>
        <taxon>Micromonosporales</taxon>
        <taxon>Micromonosporaceae</taxon>
        <taxon>Micromonospora</taxon>
    </lineage>
</organism>
<feature type="domain" description="ABC transporter" evidence="7">
    <location>
        <begin position="10"/>
        <end position="242"/>
    </location>
</feature>
<dbReference type="Pfam" id="PF00005">
    <property type="entry name" value="ABC_tran"/>
    <property type="match status" value="1"/>
</dbReference>
<keyword evidence="5 8" id="KW-0067">ATP-binding</keyword>
<dbReference type="InterPro" id="IPR003439">
    <property type="entry name" value="ABC_transporter-like_ATP-bd"/>
</dbReference>
<evidence type="ECO:0000256" key="6">
    <source>
        <dbReference type="ARBA" id="ARBA00023251"/>
    </source>
</evidence>